<feature type="compositionally biased region" description="Pro residues" evidence="1">
    <location>
        <begin position="60"/>
        <end position="71"/>
    </location>
</feature>
<keyword evidence="2" id="KW-0808">Transferase</keyword>
<sequence length="103" mass="11702">MQPVCDHNPGTPQESGCRDREVWKQLYEDFRLKRKDVCKLLSYPAPEWPPRPKDMSNLPNQPPPQDFPPQAPSVEYDVDANVNIDVTDINAKANIEAKSEVNA</sequence>
<feature type="region of interest" description="Disordered" evidence="1">
    <location>
        <begin position="44"/>
        <end position="73"/>
    </location>
</feature>
<dbReference type="GO" id="GO:0016740">
    <property type="term" value="F:transferase activity"/>
    <property type="evidence" value="ECO:0007669"/>
    <property type="project" value="UniProtKB-KW"/>
</dbReference>
<reference evidence="3" key="1">
    <citation type="journal article" date="2015" name="Genome Announc.">
        <title>Draft genome sequence of Talaromyces cellulolyticus strain Y-94, a source of lignocellulosic biomass-degrading enzymes.</title>
        <authorList>
            <person name="Fujii T."/>
            <person name="Koike H."/>
            <person name="Sawayama S."/>
            <person name="Yano S."/>
            <person name="Inoue H."/>
        </authorList>
    </citation>
    <scope>NUCLEOTIDE SEQUENCE [LARGE SCALE GENOMIC DNA]</scope>
    <source>
        <strain evidence="3">Y-94</strain>
    </source>
</reference>
<organism evidence="2 3">
    <name type="scientific">Talaromyces pinophilus</name>
    <name type="common">Penicillium pinophilum</name>
    <dbReference type="NCBI Taxonomy" id="128442"/>
    <lineage>
        <taxon>Eukaryota</taxon>
        <taxon>Fungi</taxon>
        <taxon>Dikarya</taxon>
        <taxon>Ascomycota</taxon>
        <taxon>Pezizomycotina</taxon>
        <taxon>Eurotiomycetes</taxon>
        <taxon>Eurotiomycetidae</taxon>
        <taxon>Eurotiales</taxon>
        <taxon>Trichocomaceae</taxon>
        <taxon>Talaromyces</taxon>
        <taxon>Talaromyces sect. Talaromyces</taxon>
    </lineage>
</organism>
<comment type="caution">
    <text evidence="2">The sequence shown here is derived from an EMBL/GenBank/DDBJ whole genome shotgun (WGS) entry which is preliminary data.</text>
</comment>
<evidence type="ECO:0000256" key="1">
    <source>
        <dbReference type="SAM" id="MobiDB-lite"/>
    </source>
</evidence>
<evidence type="ECO:0000313" key="3">
    <source>
        <dbReference type="Proteomes" id="UP000053095"/>
    </source>
</evidence>
<dbReference type="AlphaFoldDB" id="A0A6V8HEU7"/>
<evidence type="ECO:0000313" key="2">
    <source>
        <dbReference type="EMBL" id="GAM39559.1"/>
    </source>
</evidence>
<accession>A0A6V8HEU7</accession>
<dbReference type="Proteomes" id="UP000053095">
    <property type="component" value="Unassembled WGS sequence"/>
</dbReference>
<protein>
    <submittedName>
        <fullName evidence="2">Alpha-N-acetylglucosamine transferase</fullName>
    </submittedName>
</protein>
<keyword evidence="3" id="KW-1185">Reference proteome</keyword>
<gene>
    <name evidence="2" type="ORF">TCE0_034r11204</name>
</gene>
<proteinExistence type="predicted"/>
<dbReference type="EMBL" id="DF933830">
    <property type="protein sequence ID" value="GAM39559.1"/>
    <property type="molecule type" value="Genomic_DNA"/>
</dbReference>
<name>A0A6V8HEU7_TALPI</name>